<dbReference type="Pfam" id="PF10510">
    <property type="entry name" value="PIG-S"/>
    <property type="match status" value="1"/>
</dbReference>
<evidence type="ECO:0000256" key="3">
    <source>
        <dbReference type="ARBA" id="ARBA00005316"/>
    </source>
</evidence>
<evidence type="ECO:0000256" key="8">
    <source>
        <dbReference type="ARBA" id="ARBA00023136"/>
    </source>
</evidence>
<sequence length="610" mass="67904">PLPPLTPASSPHVPPAQVLQDQQSGAGCAFLSVSIQYAELAGGSLVGQHDFRFLHSEENPNSARKIMSDRASEKDKFTQTLAALSIGLVCLLVGVPLWWKTTEIYRVQLPYSDIDRLSQTQIQYAVEVEVLSFDSKLASSLPDLAKSLQTGFSQGNSSAVQASYRVQARDATDSERKLWKDSKTVEELDSQFWDPNKLQNSKYTVLLVPGSSSLATKQPFLGSHGNLVVTNNQQGVVEMAQQIVGTVRDVLVREGAVEKSLDAAQGLRTQKPDKDSMRWFRSHSGYDVTFTLINPQPDLVDVQWNIQQGIHAYLDPFLNKLENFTTLSVTSQVLHFVGLVTAPKKHSSGGSYYYTEQDLPHLINPLESKLGSHASNNPTLNFVVYVPTRDNSPLYIQDQNGERLSSNAFLSPRWGGIMIYNVEVPKDAPLPAPVEIDTKTMMEVFLTQLRLLLNIHVQVPHKHLNVPELNRDAVTDWELSAWLRCRCVENLATAKASLQSLAQLLGEIGNIVINDEIGQEVEDAVSSIQLSQDQLASGHLQDAFIASRNAIVASEKAFFDPSLLELLYFPEDQKFAIYIPLFLPISIPVIMSLLQAVTWLRQQYRKQKEE</sequence>
<feature type="non-terminal residue" evidence="11">
    <location>
        <position position="1"/>
    </location>
</feature>
<dbReference type="Proteomes" id="UP001519460">
    <property type="component" value="Unassembled WGS sequence"/>
</dbReference>
<dbReference type="PANTHER" id="PTHR21072">
    <property type="entry name" value="GPI TRANSAMIDASE COMPONENT PIG-S"/>
    <property type="match status" value="1"/>
</dbReference>
<evidence type="ECO:0000313" key="11">
    <source>
        <dbReference type="EMBL" id="KAK7508637.1"/>
    </source>
</evidence>
<accession>A0ABD0MA35</accession>
<evidence type="ECO:0000256" key="2">
    <source>
        <dbReference type="ARBA" id="ARBA00004687"/>
    </source>
</evidence>
<dbReference type="InterPro" id="IPR019540">
    <property type="entry name" value="PtdIno-glycan_biosynth_class_S"/>
</dbReference>
<protein>
    <recommendedName>
        <fullName evidence="13">GPI transamidase component PIG-S</fullName>
    </recommendedName>
</protein>
<evidence type="ECO:0008006" key="13">
    <source>
        <dbReference type="Google" id="ProtNLM"/>
    </source>
</evidence>
<dbReference type="GO" id="GO:0005789">
    <property type="term" value="C:endoplasmic reticulum membrane"/>
    <property type="evidence" value="ECO:0007669"/>
    <property type="project" value="UniProtKB-SubCell"/>
</dbReference>
<proteinExistence type="inferred from homology"/>
<organism evidence="11 12">
    <name type="scientific">Batillaria attramentaria</name>
    <dbReference type="NCBI Taxonomy" id="370345"/>
    <lineage>
        <taxon>Eukaryota</taxon>
        <taxon>Metazoa</taxon>
        <taxon>Spiralia</taxon>
        <taxon>Lophotrochozoa</taxon>
        <taxon>Mollusca</taxon>
        <taxon>Gastropoda</taxon>
        <taxon>Caenogastropoda</taxon>
        <taxon>Sorbeoconcha</taxon>
        <taxon>Cerithioidea</taxon>
        <taxon>Batillariidae</taxon>
        <taxon>Batillaria</taxon>
    </lineage>
</organism>
<comment type="pathway">
    <text evidence="2">Glycolipid biosynthesis; glycosylphosphatidylinositol-anchor biosynthesis.</text>
</comment>
<keyword evidence="8 10" id="KW-0472">Membrane</keyword>
<keyword evidence="7 10" id="KW-1133">Transmembrane helix</keyword>
<evidence type="ECO:0000256" key="10">
    <source>
        <dbReference type="SAM" id="Phobius"/>
    </source>
</evidence>
<evidence type="ECO:0000313" key="12">
    <source>
        <dbReference type="Proteomes" id="UP001519460"/>
    </source>
</evidence>
<keyword evidence="9" id="KW-0325">Glycoprotein</keyword>
<keyword evidence="5 10" id="KW-0812">Transmembrane</keyword>
<evidence type="ECO:0000256" key="4">
    <source>
        <dbReference type="ARBA" id="ARBA00022502"/>
    </source>
</evidence>
<dbReference type="PANTHER" id="PTHR21072:SF13">
    <property type="entry name" value="GPI TRANSAMIDASE COMPONENT PIG-S"/>
    <property type="match status" value="1"/>
</dbReference>
<comment type="similarity">
    <text evidence="3">Belongs to the PIGS family.</text>
</comment>
<dbReference type="EMBL" id="JACVVK020000001">
    <property type="protein sequence ID" value="KAK7508637.1"/>
    <property type="molecule type" value="Genomic_DNA"/>
</dbReference>
<evidence type="ECO:0000256" key="9">
    <source>
        <dbReference type="ARBA" id="ARBA00023180"/>
    </source>
</evidence>
<keyword evidence="12" id="KW-1185">Reference proteome</keyword>
<name>A0ABD0MA35_9CAEN</name>
<keyword evidence="6" id="KW-0256">Endoplasmic reticulum</keyword>
<dbReference type="AlphaFoldDB" id="A0ABD0MA35"/>
<feature type="transmembrane region" description="Helical" evidence="10">
    <location>
        <begin position="575"/>
        <end position="600"/>
    </location>
</feature>
<evidence type="ECO:0000256" key="7">
    <source>
        <dbReference type="ARBA" id="ARBA00022989"/>
    </source>
</evidence>
<evidence type="ECO:0000256" key="6">
    <source>
        <dbReference type="ARBA" id="ARBA00022824"/>
    </source>
</evidence>
<comment type="caution">
    <text evidence="11">The sequence shown here is derived from an EMBL/GenBank/DDBJ whole genome shotgun (WGS) entry which is preliminary data.</text>
</comment>
<keyword evidence="4" id="KW-0337">GPI-anchor biosynthesis</keyword>
<evidence type="ECO:0000256" key="5">
    <source>
        <dbReference type="ARBA" id="ARBA00022692"/>
    </source>
</evidence>
<gene>
    <name evidence="11" type="ORF">BaRGS_00000203</name>
</gene>
<reference evidence="11 12" key="1">
    <citation type="journal article" date="2023" name="Sci. Data">
        <title>Genome assembly of the Korean intertidal mud-creeper Batillaria attramentaria.</title>
        <authorList>
            <person name="Patra A.K."/>
            <person name="Ho P.T."/>
            <person name="Jun S."/>
            <person name="Lee S.J."/>
            <person name="Kim Y."/>
            <person name="Won Y.J."/>
        </authorList>
    </citation>
    <scope>NUCLEOTIDE SEQUENCE [LARGE SCALE GENOMIC DNA]</scope>
    <source>
        <strain evidence="11">Wonlab-2016</strain>
    </source>
</reference>
<evidence type="ECO:0000256" key="1">
    <source>
        <dbReference type="ARBA" id="ARBA00004477"/>
    </source>
</evidence>
<comment type="subcellular location">
    <subcellularLocation>
        <location evidence="1">Endoplasmic reticulum membrane</location>
        <topology evidence="1">Multi-pass membrane protein</topology>
    </subcellularLocation>
</comment>
<dbReference type="GO" id="GO:0006506">
    <property type="term" value="P:GPI anchor biosynthetic process"/>
    <property type="evidence" value="ECO:0007669"/>
    <property type="project" value="UniProtKB-KW"/>
</dbReference>